<feature type="transmembrane region" description="Helical" evidence="16">
    <location>
        <begin position="204"/>
        <end position="228"/>
    </location>
</feature>
<organism evidence="19 20">
    <name type="scientific">Oceaniovalibus guishaninsula JLT2003</name>
    <dbReference type="NCBI Taxonomy" id="1231392"/>
    <lineage>
        <taxon>Bacteria</taxon>
        <taxon>Pseudomonadati</taxon>
        <taxon>Pseudomonadota</taxon>
        <taxon>Alphaproteobacteria</taxon>
        <taxon>Rhodobacterales</taxon>
        <taxon>Roseobacteraceae</taxon>
        <taxon>Oceaniovalibus</taxon>
    </lineage>
</organism>
<feature type="transmembrane region" description="Helical" evidence="16">
    <location>
        <begin position="284"/>
        <end position="304"/>
    </location>
</feature>
<evidence type="ECO:0000256" key="5">
    <source>
        <dbReference type="ARBA" id="ARBA00022660"/>
    </source>
</evidence>
<evidence type="ECO:0000256" key="3">
    <source>
        <dbReference type="ARBA" id="ARBA00022448"/>
    </source>
</evidence>
<dbReference type="GO" id="GO:0004129">
    <property type="term" value="F:cytochrome-c oxidase activity"/>
    <property type="evidence" value="ECO:0007669"/>
    <property type="project" value="UniProtKB-EC"/>
</dbReference>
<dbReference type="STRING" id="1231392.OCGS_1441"/>
<evidence type="ECO:0000256" key="8">
    <source>
        <dbReference type="ARBA" id="ARBA00022967"/>
    </source>
</evidence>
<dbReference type="InterPro" id="IPR023615">
    <property type="entry name" value="Cyt_c_Oxase_su1_BS"/>
</dbReference>
<feature type="transmembrane region" description="Helical" evidence="16">
    <location>
        <begin position="120"/>
        <end position="140"/>
    </location>
</feature>
<dbReference type="InterPro" id="IPR036927">
    <property type="entry name" value="Cyt_c_oxase-like_su1_sf"/>
</dbReference>
<dbReference type="AlphaFoldDB" id="K2HAS3"/>
<dbReference type="GO" id="GO:0020037">
    <property type="term" value="F:heme binding"/>
    <property type="evidence" value="ECO:0007669"/>
    <property type="project" value="InterPro"/>
</dbReference>
<feature type="transmembrane region" description="Helical" evidence="16">
    <location>
        <begin position="160"/>
        <end position="184"/>
    </location>
</feature>
<keyword evidence="13 16" id="KW-0472">Membrane</keyword>
<dbReference type="InterPro" id="IPR000883">
    <property type="entry name" value="Cyt_C_Oxase_1"/>
</dbReference>
<feature type="transmembrane region" description="Helical" evidence="16">
    <location>
        <begin position="37"/>
        <end position="58"/>
    </location>
</feature>
<dbReference type="PROSITE" id="PS50855">
    <property type="entry name" value="COX1"/>
    <property type="match status" value="1"/>
</dbReference>
<dbReference type="RefSeq" id="WP_007426593.1">
    <property type="nucleotide sequence ID" value="NZ_AMGO01000021.1"/>
</dbReference>
<keyword evidence="16" id="KW-1003">Cell membrane</keyword>
<evidence type="ECO:0000256" key="4">
    <source>
        <dbReference type="ARBA" id="ARBA00022617"/>
    </source>
</evidence>
<evidence type="ECO:0000256" key="11">
    <source>
        <dbReference type="ARBA" id="ARBA00023004"/>
    </source>
</evidence>
<dbReference type="GO" id="GO:0046872">
    <property type="term" value="F:metal ion binding"/>
    <property type="evidence" value="ECO:0007669"/>
    <property type="project" value="UniProtKB-KW"/>
</dbReference>
<evidence type="ECO:0000259" key="18">
    <source>
        <dbReference type="PROSITE" id="PS50855"/>
    </source>
</evidence>
<comment type="similarity">
    <text evidence="15">Belongs to the heme-copper respiratory oxidase family.</text>
</comment>
<dbReference type="PANTHER" id="PTHR10422">
    <property type="entry name" value="CYTOCHROME C OXIDASE SUBUNIT 1"/>
    <property type="match status" value="1"/>
</dbReference>
<dbReference type="eggNOG" id="COG0843">
    <property type="taxonomic scope" value="Bacteria"/>
</dbReference>
<keyword evidence="6 15" id="KW-0812">Transmembrane</keyword>
<comment type="function">
    <text evidence="16">Cytochrome c oxidase is the component of the respiratory chain that catalyzes the reduction of oxygen to water. Subunits 1-3 form the functional core of the enzyme complex. CO I is the catalytic subunit of the enzyme. Electrons originating in cytochrome c are transferred via the copper A center of subunit 2 and heme A of subunit 1 to the bimetallic center formed by heme A3 and copper B.</text>
</comment>
<dbReference type="Proteomes" id="UP000006765">
    <property type="component" value="Unassembled WGS sequence"/>
</dbReference>
<feature type="domain" description="Cytochrome oxidase subunit I profile" evidence="18">
    <location>
        <begin position="27"/>
        <end position="529"/>
    </location>
</feature>
<evidence type="ECO:0000256" key="14">
    <source>
        <dbReference type="ARBA" id="ARBA00047816"/>
    </source>
</evidence>
<dbReference type="GO" id="GO:0006119">
    <property type="term" value="P:oxidative phosphorylation"/>
    <property type="evidence" value="ECO:0007669"/>
    <property type="project" value="UniProtKB-UniPathway"/>
</dbReference>
<keyword evidence="11 16" id="KW-0408">Iron</keyword>
<dbReference type="PRINTS" id="PR01165">
    <property type="entry name" value="CYCOXIDASEI"/>
</dbReference>
<dbReference type="SUPFAM" id="SSF81442">
    <property type="entry name" value="Cytochrome c oxidase subunit I-like"/>
    <property type="match status" value="1"/>
</dbReference>
<dbReference type="GO" id="GO:0005886">
    <property type="term" value="C:plasma membrane"/>
    <property type="evidence" value="ECO:0007669"/>
    <property type="project" value="UniProtKB-SubCell"/>
</dbReference>
<keyword evidence="10 16" id="KW-1133">Transmembrane helix</keyword>
<feature type="transmembrane region" description="Helical" evidence="16">
    <location>
        <begin position="467"/>
        <end position="491"/>
    </location>
</feature>
<evidence type="ECO:0000313" key="19">
    <source>
        <dbReference type="EMBL" id="EKE44603.1"/>
    </source>
</evidence>
<dbReference type="EMBL" id="AMGO01000021">
    <property type="protein sequence ID" value="EKE44603.1"/>
    <property type="molecule type" value="Genomic_DNA"/>
</dbReference>
<dbReference type="InterPro" id="IPR014241">
    <property type="entry name" value="Cyt_c_oxidase_su1_bac"/>
</dbReference>
<evidence type="ECO:0000256" key="16">
    <source>
        <dbReference type="RuleBase" id="RU363061"/>
    </source>
</evidence>
<evidence type="ECO:0000256" key="10">
    <source>
        <dbReference type="ARBA" id="ARBA00022989"/>
    </source>
</evidence>
<dbReference type="PROSITE" id="PS00077">
    <property type="entry name" value="COX1_CUB"/>
    <property type="match status" value="1"/>
</dbReference>
<proteinExistence type="inferred from homology"/>
<keyword evidence="12 16" id="KW-0186">Copper</keyword>
<keyword evidence="4 15" id="KW-0349">Heme</keyword>
<dbReference type="InterPro" id="IPR023616">
    <property type="entry name" value="Cyt_c_oxase-like_su1_dom"/>
</dbReference>
<dbReference type="NCBIfam" id="TIGR02891">
    <property type="entry name" value="CtaD_CoxA"/>
    <property type="match status" value="1"/>
</dbReference>
<reference evidence="19 20" key="1">
    <citation type="journal article" date="2012" name="J. Bacteriol.">
        <title>Draft Genome Sequence of Oceaniovalibus guishaninsula JLT2003T.</title>
        <authorList>
            <person name="Tang K."/>
            <person name="Liu K."/>
            <person name="Jiao N."/>
        </authorList>
    </citation>
    <scope>NUCLEOTIDE SEQUENCE [LARGE SCALE GENOMIC DNA]</scope>
    <source>
        <strain evidence="19 20">JLT2003</strain>
    </source>
</reference>
<evidence type="ECO:0000256" key="15">
    <source>
        <dbReference type="RuleBase" id="RU000370"/>
    </source>
</evidence>
<feature type="compositionally biased region" description="Basic and acidic residues" evidence="17">
    <location>
        <begin position="533"/>
        <end position="546"/>
    </location>
</feature>
<evidence type="ECO:0000256" key="6">
    <source>
        <dbReference type="ARBA" id="ARBA00022692"/>
    </source>
</evidence>
<feature type="transmembrane region" description="Helical" evidence="16">
    <location>
        <begin position="426"/>
        <end position="447"/>
    </location>
</feature>
<evidence type="ECO:0000256" key="7">
    <source>
        <dbReference type="ARBA" id="ARBA00022723"/>
    </source>
</evidence>
<evidence type="ECO:0000256" key="17">
    <source>
        <dbReference type="SAM" id="MobiDB-lite"/>
    </source>
</evidence>
<feature type="transmembrane region" description="Helical" evidence="16">
    <location>
        <begin position="356"/>
        <end position="376"/>
    </location>
</feature>
<evidence type="ECO:0000256" key="12">
    <source>
        <dbReference type="ARBA" id="ARBA00023008"/>
    </source>
</evidence>
<feature type="transmembrane region" description="Helical" evidence="16">
    <location>
        <begin position="316"/>
        <end position="335"/>
    </location>
</feature>
<comment type="catalytic activity">
    <reaction evidence="14 16">
        <text>4 Fe(II)-[cytochrome c] + O2 + 8 H(+)(in) = 4 Fe(III)-[cytochrome c] + 2 H2O + 4 H(+)(out)</text>
        <dbReference type="Rhea" id="RHEA:11436"/>
        <dbReference type="Rhea" id="RHEA-COMP:10350"/>
        <dbReference type="Rhea" id="RHEA-COMP:14399"/>
        <dbReference type="ChEBI" id="CHEBI:15377"/>
        <dbReference type="ChEBI" id="CHEBI:15378"/>
        <dbReference type="ChEBI" id="CHEBI:15379"/>
        <dbReference type="ChEBI" id="CHEBI:29033"/>
        <dbReference type="ChEBI" id="CHEBI:29034"/>
        <dbReference type="EC" id="7.1.1.9"/>
    </reaction>
</comment>
<keyword evidence="9 15" id="KW-0249">Electron transport</keyword>
<sequence>MTDAAIDTTRGAGAPNYLTAGTRVRSWLLSTDHKRIAILYFATITVFFMIGGAAATLMRMELFTPEADVVSADGYNKLFTLHGVIMVFFFLVPAIPTTLGNFILPLAIGARDMAFPRVNLISWYLTLSGGMLALASMLLGGVDTGWTFYTPYSSVYSNSYVTLAALGVFISGFGNIATGVNFIVTVHTQRAPGLGWRRLPLFVWSIYATSIIFVLGTPALAVALLMVVVERLFGLGLLDPARGGDPILFQHVFWFYSHPAVYIMVLPAMGVVTEVITCFARRRVFGYTMMVGAMLAIAVVSFFVWGHHMFVSGQSLYASLIFSFLSFVIAVPSAIKVFNWTATLYGGHITFESPMLYAMGFVGLFTLGGLTGLFLASVPIDVHVHDTYFIVAHFHYIMVGGSVAAFFAGLHFWWPKITGRTYNERMARAAAILMFLGFNFTFFPQFIVGYLGMPRRYHVYLDQFQVWNVASSLGAVILAAAYILPLCYLGWSLIGGHKAGDDPWEATGLEWQTSSPPPEHNFERLPLVTEEAYAYHEKHEHPKERGGGNQDSQGTGHRTRQERSGGRHGPGPHADNPAGGGR</sequence>
<evidence type="ECO:0000313" key="20">
    <source>
        <dbReference type="Proteomes" id="UP000006765"/>
    </source>
</evidence>
<keyword evidence="5 15" id="KW-0679">Respiratory chain</keyword>
<protein>
    <recommendedName>
        <fullName evidence="16">Cytochrome c oxidase subunit 1</fullName>
        <ecNumber evidence="16">7.1.1.9</ecNumber>
    </recommendedName>
</protein>
<dbReference type="PATRIC" id="fig|1231392.3.peg.1447"/>
<feature type="transmembrane region" description="Helical" evidence="16">
    <location>
        <begin position="78"/>
        <end position="108"/>
    </location>
</feature>
<dbReference type="PANTHER" id="PTHR10422:SF18">
    <property type="entry name" value="CYTOCHROME C OXIDASE SUBUNIT 1"/>
    <property type="match status" value="1"/>
</dbReference>
<evidence type="ECO:0000256" key="9">
    <source>
        <dbReference type="ARBA" id="ARBA00022982"/>
    </source>
</evidence>
<feature type="region of interest" description="Disordered" evidence="17">
    <location>
        <begin position="533"/>
        <end position="582"/>
    </location>
</feature>
<keyword evidence="20" id="KW-1185">Reference proteome</keyword>
<name>K2HAS3_9RHOB</name>
<keyword evidence="7 16" id="KW-0479">Metal-binding</keyword>
<dbReference type="Pfam" id="PF00115">
    <property type="entry name" value="COX1"/>
    <property type="match status" value="1"/>
</dbReference>
<comment type="caution">
    <text evidence="19">The sequence shown here is derived from an EMBL/GenBank/DDBJ whole genome shotgun (WGS) entry which is preliminary data.</text>
</comment>
<dbReference type="GO" id="GO:0022904">
    <property type="term" value="P:respiratory electron transport chain"/>
    <property type="evidence" value="ECO:0007669"/>
    <property type="project" value="TreeGrafter"/>
</dbReference>
<feature type="transmembrane region" description="Helical" evidence="16">
    <location>
        <begin position="388"/>
        <end position="414"/>
    </location>
</feature>
<feature type="transmembrane region" description="Helical" evidence="16">
    <location>
        <begin position="248"/>
        <end position="272"/>
    </location>
</feature>
<accession>K2HAS3</accession>
<dbReference type="OrthoDB" id="9803294at2"/>
<dbReference type="UniPathway" id="UPA00705"/>
<dbReference type="EC" id="7.1.1.9" evidence="16"/>
<evidence type="ECO:0000256" key="2">
    <source>
        <dbReference type="ARBA" id="ARBA00004673"/>
    </source>
</evidence>
<dbReference type="GO" id="GO:0015990">
    <property type="term" value="P:electron transport coupled proton transport"/>
    <property type="evidence" value="ECO:0007669"/>
    <property type="project" value="InterPro"/>
</dbReference>
<comment type="subcellular location">
    <subcellularLocation>
        <location evidence="16">Cell membrane</location>
        <topology evidence="16">Multi-pass membrane protein</topology>
    </subcellularLocation>
    <subcellularLocation>
        <location evidence="1">Membrane</location>
        <topology evidence="1">Multi-pass membrane protein</topology>
    </subcellularLocation>
</comment>
<comment type="pathway">
    <text evidence="2 16">Energy metabolism; oxidative phosphorylation.</text>
</comment>
<evidence type="ECO:0000256" key="13">
    <source>
        <dbReference type="ARBA" id="ARBA00023136"/>
    </source>
</evidence>
<keyword evidence="3 15" id="KW-0813">Transport</keyword>
<gene>
    <name evidence="19" type="ORF">OCGS_1441</name>
</gene>
<dbReference type="Gene3D" id="1.20.210.10">
    <property type="entry name" value="Cytochrome c oxidase-like, subunit I domain"/>
    <property type="match status" value="1"/>
</dbReference>
<evidence type="ECO:0000256" key="1">
    <source>
        <dbReference type="ARBA" id="ARBA00004141"/>
    </source>
</evidence>
<keyword evidence="8" id="KW-1278">Translocase</keyword>